<dbReference type="Pfam" id="PF08584">
    <property type="entry name" value="Ribonuc_P_40"/>
    <property type="match status" value="1"/>
</dbReference>
<dbReference type="InterPro" id="IPR013893">
    <property type="entry name" value="RNase_P_Rpp40"/>
</dbReference>
<dbReference type="STRING" id="1745343.A0A2J6PKL0"/>
<evidence type="ECO:0000313" key="2">
    <source>
        <dbReference type="Proteomes" id="UP000235672"/>
    </source>
</evidence>
<dbReference type="AlphaFoldDB" id="A0A2J6PKL0"/>
<dbReference type="GO" id="GO:0030681">
    <property type="term" value="C:multimeric ribonuclease P complex"/>
    <property type="evidence" value="ECO:0007669"/>
    <property type="project" value="TreeGrafter"/>
</dbReference>
<dbReference type="PANTHER" id="PTHR15396">
    <property type="entry name" value="RIBONUCLEASE P PROTEIN SUBUNIT P40"/>
    <property type="match status" value="1"/>
</dbReference>
<accession>A0A2J6PKL0</accession>
<name>A0A2J6PKL0_9HELO</name>
<proteinExistence type="predicted"/>
<gene>
    <name evidence="1" type="ORF">NA56DRAFT_636027</name>
</gene>
<dbReference type="EMBL" id="KZ613521">
    <property type="protein sequence ID" value="PMD14585.1"/>
    <property type="molecule type" value="Genomic_DNA"/>
</dbReference>
<sequence>MLDFPAGTKHEAKCNVTYGTMGHLDPKQPPVKRKPFAAILNHSFVQKVDLILPEELYKIIGDSISTEFVKPIYSRVILPLKALVEGEFFNEYIKKGNILMLSEGRAGVDNVYSLKEGILTLHLDKESYERAGLVGKPEGVKGKRGTKPRWVVEINLRLPSMLHGKKGFDRIVYAFKNVLTTPVTWLFHDLRPTAITPDPLDGHFPAKKTASPRVSQPIKVKMPVIKPPTDADSLYGADFDDYAIDVQEWLSLVLLESPRVNSDDNIDPFLSRYVPPGDSFTNSKLIKVTWQGFLSPSWVHKTFVQMLLCVPQDEWFACCVVGFGDGPLGESKAYTILKLPDATKEFVLWEVA</sequence>
<dbReference type="Proteomes" id="UP000235672">
    <property type="component" value="Unassembled WGS sequence"/>
</dbReference>
<reference evidence="1 2" key="1">
    <citation type="submission" date="2016-05" db="EMBL/GenBank/DDBJ databases">
        <title>A degradative enzymes factory behind the ericoid mycorrhizal symbiosis.</title>
        <authorList>
            <consortium name="DOE Joint Genome Institute"/>
            <person name="Martino E."/>
            <person name="Morin E."/>
            <person name="Grelet G."/>
            <person name="Kuo A."/>
            <person name="Kohler A."/>
            <person name="Daghino S."/>
            <person name="Barry K."/>
            <person name="Choi C."/>
            <person name="Cichocki N."/>
            <person name="Clum A."/>
            <person name="Copeland A."/>
            <person name="Hainaut M."/>
            <person name="Haridas S."/>
            <person name="Labutti K."/>
            <person name="Lindquist E."/>
            <person name="Lipzen A."/>
            <person name="Khouja H.-R."/>
            <person name="Murat C."/>
            <person name="Ohm R."/>
            <person name="Olson A."/>
            <person name="Spatafora J."/>
            <person name="Veneault-Fourrey C."/>
            <person name="Henrissat B."/>
            <person name="Grigoriev I."/>
            <person name="Martin F."/>
            <person name="Perotto S."/>
        </authorList>
    </citation>
    <scope>NUCLEOTIDE SEQUENCE [LARGE SCALE GENOMIC DNA]</scope>
    <source>
        <strain evidence="1 2">UAMH 7357</strain>
    </source>
</reference>
<organism evidence="1 2">
    <name type="scientific">Hyaloscypha hepaticicola</name>
    <dbReference type="NCBI Taxonomy" id="2082293"/>
    <lineage>
        <taxon>Eukaryota</taxon>
        <taxon>Fungi</taxon>
        <taxon>Dikarya</taxon>
        <taxon>Ascomycota</taxon>
        <taxon>Pezizomycotina</taxon>
        <taxon>Leotiomycetes</taxon>
        <taxon>Helotiales</taxon>
        <taxon>Hyaloscyphaceae</taxon>
        <taxon>Hyaloscypha</taxon>
    </lineage>
</organism>
<dbReference type="GO" id="GO:0001682">
    <property type="term" value="P:tRNA 5'-leader removal"/>
    <property type="evidence" value="ECO:0007669"/>
    <property type="project" value="InterPro"/>
</dbReference>
<dbReference type="GO" id="GO:0004526">
    <property type="term" value="F:ribonuclease P activity"/>
    <property type="evidence" value="ECO:0007669"/>
    <property type="project" value="TreeGrafter"/>
</dbReference>
<dbReference type="GO" id="GO:0000447">
    <property type="term" value="P:endonucleolytic cleavage in ITS1 to separate SSU-rRNA from 5.8S rRNA and LSU-rRNA from tricistronic rRNA transcript (SSU-rRNA, 5.8S rRNA, LSU-rRNA)"/>
    <property type="evidence" value="ECO:0007669"/>
    <property type="project" value="TreeGrafter"/>
</dbReference>
<dbReference type="OrthoDB" id="63112at2759"/>
<dbReference type="GO" id="GO:0000172">
    <property type="term" value="C:ribonuclease MRP complex"/>
    <property type="evidence" value="ECO:0007669"/>
    <property type="project" value="TreeGrafter"/>
</dbReference>
<dbReference type="GO" id="GO:0000171">
    <property type="term" value="F:ribonuclease MRP activity"/>
    <property type="evidence" value="ECO:0007669"/>
    <property type="project" value="TreeGrafter"/>
</dbReference>
<evidence type="ECO:0000313" key="1">
    <source>
        <dbReference type="EMBL" id="PMD14585.1"/>
    </source>
</evidence>
<dbReference type="PANTHER" id="PTHR15396:SF1">
    <property type="entry name" value="RIBONUCLEASE P PROTEIN SUBUNIT P40"/>
    <property type="match status" value="1"/>
</dbReference>
<protein>
    <submittedName>
        <fullName evidence="1">Uncharacterized protein</fullName>
    </submittedName>
</protein>
<keyword evidence="2" id="KW-1185">Reference proteome</keyword>